<comment type="caution">
    <text evidence="1">The sequence shown here is derived from an EMBL/GenBank/DDBJ whole genome shotgun (WGS) entry which is preliminary data.</text>
</comment>
<name>A0ACB7SAQ6_HYAAI</name>
<dbReference type="Proteomes" id="UP000821845">
    <property type="component" value="Chromosome 4"/>
</dbReference>
<accession>A0ACB7SAQ6</accession>
<sequence>MEVSSSAMLSYGSIILKTTINKQPALVDSVLEGGDDVAEQSKDDEAPSLRIPEAGSDQDDGPAWNVVSLDTPTGYSNEAGSSCAMCHICHEGDQEEPLVTPCSCSSTMGFVHVSCFENWLNEQNVDICELCGQSFQMAAQPSIVIRFFVLISCNVRCCVTCLLWAMLTTGAVIVFVLILQIALLEASLIVGR</sequence>
<organism evidence="1 2">
    <name type="scientific">Hyalomma asiaticum</name>
    <name type="common">Tick</name>
    <dbReference type="NCBI Taxonomy" id="266040"/>
    <lineage>
        <taxon>Eukaryota</taxon>
        <taxon>Metazoa</taxon>
        <taxon>Ecdysozoa</taxon>
        <taxon>Arthropoda</taxon>
        <taxon>Chelicerata</taxon>
        <taxon>Arachnida</taxon>
        <taxon>Acari</taxon>
        <taxon>Parasitiformes</taxon>
        <taxon>Ixodida</taxon>
        <taxon>Ixodoidea</taxon>
        <taxon>Ixodidae</taxon>
        <taxon>Hyalomminae</taxon>
        <taxon>Hyalomma</taxon>
    </lineage>
</organism>
<reference evidence="1" key="1">
    <citation type="submission" date="2020-05" db="EMBL/GenBank/DDBJ databases">
        <title>Large-scale comparative analyses of tick genomes elucidate their genetic diversity and vector capacities.</title>
        <authorList>
            <person name="Jia N."/>
            <person name="Wang J."/>
            <person name="Shi W."/>
            <person name="Du L."/>
            <person name="Sun Y."/>
            <person name="Zhan W."/>
            <person name="Jiang J."/>
            <person name="Wang Q."/>
            <person name="Zhang B."/>
            <person name="Ji P."/>
            <person name="Sakyi L.B."/>
            <person name="Cui X."/>
            <person name="Yuan T."/>
            <person name="Jiang B."/>
            <person name="Yang W."/>
            <person name="Lam T.T.-Y."/>
            <person name="Chang Q."/>
            <person name="Ding S."/>
            <person name="Wang X."/>
            <person name="Zhu J."/>
            <person name="Ruan X."/>
            <person name="Zhao L."/>
            <person name="Wei J."/>
            <person name="Que T."/>
            <person name="Du C."/>
            <person name="Cheng J."/>
            <person name="Dai P."/>
            <person name="Han X."/>
            <person name="Huang E."/>
            <person name="Gao Y."/>
            <person name="Liu J."/>
            <person name="Shao H."/>
            <person name="Ye R."/>
            <person name="Li L."/>
            <person name="Wei W."/>
            <person name="Wang X."/>
            <person name="Wang C."/>
            <person name="Yang T."/>
            <person name="Huo Q."/>
            <person name="Li W."/>
            <person name="Guo W."/>
            <person name="Chen H."/>
            <person name="Zhou L."/>
            <person name="Ni X."/>
            <person name="Tian J."/>
            <person name="Zhou Y."/>
            <person name="Sheng Y."/>
            <person name="Liu T."/>
            <person name="Pan Y."/>
            <person name="Xia L."/>
            <person name="Li J."/>
            <person name="Zhao F."/>
            <person name="Cao W."/>
        </authorList>
    </citation>
    <scope>NUCLEOTIDE SEQUENCE</scope>
    <source>
        <strain evidence="1">Hyas-2018</strain>
    </source>
</reference>
<dbReference type="EMBL" id="CM023484">
    <property type="protein sequence ID" value="KAH6931948.1"/>
    <property type="molecule type" value="Genomic_DNA"/>
</dbReference>
<gene>
    <name evidence="1" type="ORF">HPB50_001794</name>
</gene>
<proteinExistence type="predicted"/>
<evidence type="ECO:0000313" key="1">
    <source>
        <dbReference type="EMBL" id="KAH6931948.1"/>
    </source>
</evidence>
<evidence type="ECO:0000313" key="2">
    <source>
        <dbReference type="Proteomes" id="UP000821845"/>
    </source>
</evidence>
<protein>
    <submittedName>
        <fullName evidence="1">Uncharacterized protein</fullName>
    </submittedName>
</protein>
<keyword evidence="2" id="KW-1185">Reference proteome</keyword>